<dbReference type="EMBL" id="CP004354">
    <property type="protein sequence ID" value="AGG65524.1"/>
    <property type="molecule type" value="Genomic_DNA"/>
</dbReference>
<keyword evidence="4 7" id="KW-0808">Transferase</keyword>
<dbReference type="GO" id="GO:0008299">
    <property type="term" value="P:isoprenoid biosynthetic process"/>
    <property type="evidence" value="ECO:0007669"/>
    <property type="project" value="InterPro"/>
</dbReference>
<dbReference type="InterPro" id="IPR008949">
    <property type="entry name" value="Isoprenoid_synthase_dom_sf"/>
</dbReference>
<evidence type="ECO:0000256" key="2">
    <source>
        <dbReference type="ARBA" id="ARBA00005128"/>
    </source>
</evidence>
<dbReference type="AlphaFoldDB" id="M1UIJ3"/>
<sequence>MMVEIETSAIDYEIRAMFRTVIDKTEGHHPSFRKALHIAANSALGGKLLRPRLFLDLYEVLADPDDKFRYDGVESPVKEIAAAIEVLHFAFLLHDDVIDGDFIRRGRPNFISRLAQQSKISTDDHHDAERKEWARSSAILIGDLLLAEVHQIFARLDLPHAKRLQLLDLLDHAITDSIIGEFMDVSLSKGLISPQLADVQQMSRLKTATYTFELPLCSAAIMAGYDPQKSAEFATLGGLLGLLFQFQDDFLSAFGNQAEHGKDELSDVREGKETLIIAYARKTAAWPLIQPYFGNANLNKENIREIKELLVTCGAQSFLEDTIAHTARLCRDQILRITAFSPAEVPVLLNALVDSLEGRRS</sequence>
<dbReference type="PANTHER" id="PTHR12001:SF85">
    <property type="entry name" value="SHORT CHAIN ISOPRENYL DIPHOSPHATE SYNTHASE"/>
    <property type="match status" value="1"/>
</dbReference>
<dbReference type="InterPro" id="IPR000092">
    <property type="entry name" value="Polyprenyl_synt"/>
</dbReference>
<dbReference type="PROSITE" id="PS00723">
    <property type="entry name" value="POLYPRENYL_SYNTHASE_1"/>
    <property type="match status" value="1"/>
</dbReference>
<organism evidence="8 9">
    <name type="scientific">Corynebacterium callunae DSM 20147</name>
    <dbReference type="NCBI Taxonomy" id="1121353"/>
    <lineage>
        <taxon>Bacteria</taxon>
        <taxon>Bacillati</taxon>
        <taxon>Actinomycetota</taxon>
        <taxon>Actinomycetes</taxon>
        <taxon>Mycobacteriales</taxon>
        <taxon>Corynebacteriaceae</taxon>
        <taxon>Corynebacterium</taxon>
    </lineage>
</organism>
<keyword evidence="5" id="KW-0479">Metal-binding</keyword>
<evidence type="ECO:0000256" key="1">
    <source>
        <dbReference type="ARBA" id="ARBA00001946"/>
    </source>
</evidence>
<dbReference type="STRING" id="1121353.H924_00320"/>
<dbReference type="OrthoDB" id="4497239at2"/>
<dbReference type="KEGG" id="ccn:H924_00320"/>
<evidence type="ECO:0000313" key="9">
    <source>
        <dbReference type="Proteomes" id="UP000011760"/>
    </source>
</evidence>
<dbReference type="Pfam" id="PF00348">
    <property type="entry name" value="polyprenyl_synt"/>
    <property type="match status" value="1"/>
</dbReference>
<dbReference type="eggNOG" id="COG0142">
    <property type="taxonomic scope" value="Bacteria"/>
</dbReference>
<keyword evidence="9" id="KW-1185">Reference proteome</keyword>
<keyword evidence="6" id="KW-0460">Magnesium</keyword>
<comment type="similarity">
    <text evidence="3 7">Belongs to the FPP/GGPP synthase family.</text>
</comment>
<protein>
    <submittedName>
        <fullName evidence="8">Geranylgeranyl pyrophosphate synthase</fullName>
    </submittedName>
</protein>
<comment type="pathway">
    <text evidence="2">Isoprenoid biosynthesis.</text>
</comment>
<dbReference type="Gene3D" id="1.10.600.10">
    <property type="entry name" value="Farnesyl Diphosphate Synthase"/>
    <property type="match status" value="1"/>
</dbReference>
<gene>
    <name evidence="8" type="ORF">H924_00320</name>
</gene>
<name>M1UIJ3_9CORY</name>
<dbReference type="PANTHER" id="PTHR12001">
    <property type="entry name" value="GERANYLGERANYL PYROPHOSPHATE SYNTHASE"/>
    <property type="match status" value="1"/>
</dbReference>
<comment type="cofactor">
    <cofactor evidence="1">
        <name>Mg(2+)</name>
        <dbReference type="ChEBI" id="CHEBI:18420"/>
    </cofactor>
</comment>
<dbReference type="RefSeq" id="WP_015649981.1">
    <property type="nucleotide sequence ID" value="NC_020506.1"/>
</dbReference>
<evidence type="ECO:0000256" key="4">
    <source>
        <dbReference type="ARBA" id="ARBA00022679"/>
    </source>
</evidence>
<dbReference type="PATRIC" id="fig|1121353.3.peg.71"/>
<dbReference type="GO" id="GO:0004659">
    <property type="term" value="F:prenyltransferase activity"/>
    <property type="evidence" value="ECO:0007669"/>
    <property type="project" value="InterPro"/>
</dbReference>
<evidence type="ECO:0000256" key="7">
    <source>
        <dbReference type="RuleBase" id="RU004466"/>
    </source>
</evidence>
<evidence type="ECO:0000256" key="3">
    <source>
        <dbReference type="ARBA" id="ARBA00006706"/>
    </source>
</evidence>
<dbReference type="HOGENOM" id="CLU_014015_2_1_11"/>
<dbReference type="Proteomes" id="UP000011760">
    <property type="component" value="Chromosome"/>
</dbReference>
<accession>M1UIJ3</accession>
<evidence type="ECO:0000313" key="8">
    <source>
        <dbReference type="EMBL" id="AGG65524.1"/>
    </source>
</evidence>
<evidence type="ECO:0000256" key="5">
    <source>
        <dbReference type="ARBA" id="ARBA00022723"/>
    </source>
</evidence>
<proteinExistence type="inferred from homology"/>
<dbReference type="GO" id="GO:0046872">
    <property type="term" value="F:metal ion binding"/>
    <property type="evidence" value="ECO:0007669"/>
    <property type="project" value="UniProtKB-KW"/>
</dbReference>
<dbReference type="InterPro" id="IPR033749">
    <property type="entry name" value="Polyprenyl_synt_CS"/>
</dbReference>
<dbReference type="SFLD" id="SFLDS00005">
    <property type="entry name" value="Isoprenoid_Synthase_Type_I"/>
    <property type="match status" value="1"/>
</dbReference>
<evidence type="ECO:0000256" key="6">
    <source>
        <dbReference type="ARBA" id="ARBA00022842"/>
    </source>
</evidence>
<dbReference type="SUPFAM" id="SSF48576">
    <property type="entry name" value="Terpenoid synthases"/>
    <property type="match status" value="1"/>
</dbReference>
<reference evidence="8 9" key="1">
    <citation type="submission" date="2013-02" db="EMBL/GenBank/DDBJ databases">
        <title>The complete genome sequence of Corynebacterium callunae DSM 20147.</title>
        <authorList>
            <person name="Ruckert C."/>
            <person name="Albersmeier A."/>
            <person name="Kalinowski J."/>
        </authorList>
    </citation>
    <scope>NUCLEOTIDE SEQUENCE [LARGE SCALE GENOMIC DNA]</scope>
    <source>
        <strain evidence="8 9">DSM 20147</strain>
    </source>
</reference>